<keyword evidence="11" id="KW-1185">Reference proteome</keyword>
<comment type="subcellular location">
    <subcellularLocation>
        <location evidence="1">Cell membrane</location>
        <topology evidence="1">Multi-pass membrane protein</topology>
    </subcellularLocation>
</comment>
<sequence length="787" mass="87755">MRAIHSKLWRELWQLRWQNLAIVLVMAAGVATVVMSISTLLSLNRTRADFYSQANFGQGFVHLKRAPLALLPRIRAIDGVAAAEARVVMMVTLDIPGLLEPGTGRLVSHPDRGLPLVNRLYLREGRMLGTRRSGEVLVSEAFARTHQLHPGSPLTAVINGKQQRLQVVGVVLSPEFVYSVRPGELLPDDRRFGVLWMGYEELSSAFDMHEAFNDVSVTLLPSAREAAVLAQLDELLAPYGGSNAYGRELQPSHRFLENELVQLRTMALVPPAIFLAVTIFLLQVVMTRQIAIQRELIAMLRAFGYLQREIAIHYLQYALVIGLVGSLLGTAIGAKFGVDLTIMYAEFFRFPVMQYRLDWWLVLLTAAVGVTAVLAGVWNAVWNAASLPPAQAMQPEAPRKYQRSLLERMGLQSWLPQIVRMILRQLERRPLRAFFSSLGIALSIAILVMGNFLEDTVDHVMDFQFFTTQRQDLMVSFVEPTTGQAARDLGKLPGVIVVEPFRAVPVRLVHRQNQRRLDLLGLTADAQLMRVVDPQRGPMPLPQSGLVISRRLAEVLQCRVGDIVKLEVLEGLRIASDVSIVAVIDDYLDLNAYIELATLRRLLREQDAISGAFLLADRNQMPELYRELKQTPRVAGISIKRAAIDSYQKTMAENLLRMKGINVLFACIVAIGVVYNCARVSLAERSRELATLRVLGFTRGETSWVLLGELAILVVAAIPWGLVVGHGFAWLLTAALNTEVHRFPLIIHGRTYAFAIVVVILAAMASALAVRRRMDHVNLVEVLKTRD</sequence>
<evidence type="ECO:0000256" key="2">
    <source>
        <dbReference type="ARBA" id="ARBA00005236"/>
    </source>
</evidence>
<feature type="transmembrane region" description="Helical" evidence="7">
    <location>
        <begin position="359"/>
        <end position="381"/>
    </location>
</feature>
<feature type="domain" description="MacB-like periplasmic core" evidence="9">
    <location>
        <begin position="22"/>
        <end position="234"/>
    </location>
</feature>
<dbReference type="PANTHER" id="PTHR30489:SF0">
    <property type="entry name" value="LIPOPROTEIN-RELEASING SYSTEM TRANSMEMBRANE PROTEIN LOLE"/>
    <property type="match status" value="1"/>
</dbReference>
<gene>
    <name evidence="10" type="ORF">ETAA8_58120</name>
</gene>
<evidence type="ECO:0000259" key="9">
    <source>
        <dbReference type="Pfam" id="PF12704"/>
    </source>
</evidence>
<evidence type="ECO:0000256" key="5">
    <source>
        <dbReference type="ARBA" id="ARBA00022989"/>
    </source>
</evidence>
<evidence type="ECO:0000256" key="6">
    <source>
        <dbReference type="ARBA" id="ARBA00023136"/>
    </source>
</evidence>
<feature type="transmembrane region" description="Helical" evidence="7">
    <location>
        <begin position="20"/>
        <end position="43"/>
    </location>
</feature>
<keyword evidence="4 7" id="KW-0812">Transmembrane</keyword>
<dbReference type="GO" id="GO:0044874">
    <property type="term" value="P:lipoprotein localization to outer membrane"/>
    <property type="evidence" value="ECO:0007669"/>
    <property type="project" value="TreeGrafter"/>
</dbReference>
<dbReference type="GO" id="GO:0098797">
    <property type="term" value="C:plasma membrane protein complex"/>
    <property type="evidence" value="ECO:0007669"/>
    <property type="project" value="TreeGrafter"/>
</dbReference>
<dbReference type="InterPro" id="IPR003838">
    <property type="entry name" value="ABC3_permease_C"/>
</dbReference>
<evidence type="ECO:0000256" key="1">
    <source>
        <dbReference type="ARBA" id="ARBA00004651"/>
    </source>
</evidence>
<dbReference type="Proteomes" id="UP000315017">
    <property type="component" value="Chromosome"/>
</dbReference>
<feature type="transmembrane region" description="Helical" evidence="7">
    <location>
        <begin position="268"/>
        <end position="291"/>
    </location>
</feature>
<dbReference type="Pfam" id="PF12704">
    <property type="entry name" value="MacB_PCD"/>
    <property type="match status" value="2"/>
</dbReference>
<protein>
    <submittedName>
        <fullName evidence="10">FtsX-like permease family protein</fullName>
    </submittedName>
</protein>
<dbReference type="Pfam" id="PF02687">
    <property type="entry name" value="FtsX"/>
    <property type="match status" value="2"/>
</dbReference>
<feature type="transmembrane region" description="Helical" evidence="7">
    <location>
        <begin position="752"/>
        <end position="770"/>
    </location>
</feature>
<evidence type="ECO:0000256" key="3">
    <source>
        <dbReference type="ARBA" id="ARBA00022475"/>
    </source>
</evidence>
<feature type="transmembrane region" description="Helical" evidence="7">
    <location>
        <begin position="703"/>
        <end position="732"/>
    </location>
</feature>
<feature type="domain" description="ABC3 transporter permease C-terminal" evidence="8">
    <location>
        <begin position="663"/>
        <end position="774"/>
    </location>
</feature>
<dbReference type="KEGG" id="aagg:ETAA8_58120"/>
<accession>A0A517YKA9</accession>
<dbReference type="AlphaFoldDB" id="A0A517YKA9"/>
<evidence type="ECO:0000313" key="10">
    <source>
        <dbReference type="EMBL" id="QDU30665.1"/>
    </source>
</evidence>
<evidence type="ECO:0000259" key="8">
    <source>
        <dbReference type="Pfam" id="PF02687"/>
    </source>
</evidence>
<comment type="similarity">
    <text evidence="2">Belongs to the ABC-4 integral membrane protein family. LolC/E subfamily.</text>
</comment>
<name>A0A517YKA9_9BACT</name>
<evidence type="ECO:0000256" key="7">
    <source>
        <dbReference type="SAM" id="Phobius"/>
    </source>
</evidence>
<reference evidence="10 11" key="1">
    <citation type="submission" date="2019-02" db="EMBL/GenBank/DDBJ databases">
        <title>Deep-cultivation of Planctomycetes and their phenomic and genomic characterization uncovers novel biology.</title>
        <authorList>
            <person name="Wiegand S."/>
            <person name="Jogler M."/>
            <person name="Boedeker C."/>
            <person name="Pinto D."/>
            <person name="Vollmers J."/>
            <person name="Rivas-Marin E."/>
            <person name="Kohn T."/>
            <person name="Peeters S.H."/>
            <person name="Heuer A."/>
            <person name="Rast P."/>
            <person name="Oberbeckmann S."/>
            <person name="Bunk B."/>
            <person name="Jeske O."/>
            <person name="Meyerdierks A."/>
            <person name="Storesund J.E."/>
            <person name="Kallscheuer N."/>
            <person name="Luecker S."/>
            <person name="Lage O.M."/>
            <person name="Pohl T."/>
            <person name="Merkel B.J."/>
            <person name="Hornburger P."/>
            <person name="Mueller R.-W."/>
            <person name="Bruemmer F."/>
            <person name="Labrenz M."/>
            <person name="Spormann A.M."/>
            <person name="Op den Camp H."/>
            <person name="Overmann J."/>
            <person name="Amann R."/>
            <person name="Jetten M.S.M."/>
            <person name="Mascher T."/>
            <person name="Medema M.H."/>
            <person name="Devos D.P."/>
            <person name="Kaster A.-K."/>
            <person name="Ovreas L."/>
            <person name="Rohde M."/>
            <person name="Galperin M.Y."/>
            <person name="Jogler C."/>
        </authorList>
    </citation>
    <scope>NUCLEOTIDE SEQUENCE [LARGE SCALE GENOMIC DNA]</scope>
    <source>
        <strain evidence="10 11">ETA_A8</strain>
    </source>
</reference>
<dbReference type="RefSeq" id="WP_145096515.1">
    <property type="nucleotide sequence ID" value="NZ_CP036274.1"/>
</dbReference>
<feature type="transmembrane region" description="Helical" evidence="7">
    <location>
        <begin position="663"/>
        <end position="682"/>
    </location>
</feature>
<feature type="transmembrane region" description="Helical" evidence="7">
    <location>
        <begin position="431"/>
        <end position="453"/>
    </location>
</feature>
<dbReference type="InterPro" id="IPR025857">
    <property type="entry name" value="MacB_PCD"/>
</dbReference>
<organism evidence="10 11">
    <name type="scientific">Anatilimnocola aggregata</name>
    <dbReference type="NCBI Taxonomy" id="2528021"/>
    <lineage>
        <taxon>Bacteria</taxon>
        <taxon>Pseudomonadati</taxon>
        <taxon>Planctomycetota</taxon>
        <taxon>Planctomycetia</taxon>
        <taxon>Pirellulales</taxon>
        <taxon>Pirellulaceae</taxon>
        <taxon>Anatilimnocola</taxon>
    </lineage>
</organism>
<feature type="transmembrane region" description="Helical" evidence="7">
    <location>
        <begin position="312"/>
        <end position="334"/>
    </location>
</feature>
<keyword evidence="5 7" id="KW-1133">Transmembrane helix</keyword>
<dbReference type="OrthoDB" id="5137249at2"/>
<dbReference type="InterPro" id="IPR051447">
    <property type="entry name" value="Lipoprotein-release_system"/>
</dbReference>
<feature type="domain" description="ABC3 transporter permease C-terminal" evidence="8">
    <location>
        <begin position="272"/>
        <end position="389"/>
    </location>
</feature>
<dbReference type="PANTHER" id="PTHR30489">
    <property type="entry name" value="LIPOPROTEIN-RELEASING SYSTEM TRANSMEMBRANE PROTEIN LOLE"/>
    <property type="match status" value="1"/>
</dbReference>
<dbReference type="EMBL" id="CP036274">
    <property type="protein sequence ID" value="QDU30665.1"/>
    <property type="molecule type" value="Genomic_DNA"/>
</dbReference>
<feature type="domain" description="MacB-like periplasmic core" evidence="9">
    <location>
        <begin position="437"/>
        <end position="630"/>
    </location>
</feature>
<evidence type="ECO:0000313" key="11">
    <source>
        <dbReference type="Proteomes" id="UP000315017"/>
    </source>
</evidence>
<evidence type="ECO:0000256" key="4">
    <source>
        <dbReference type="ARBA" id="ARBA00022692"/>
    </source>
</evidence>
<keyword evidence="3" id="KW-1003">Cell membrane</keyword>
<keyword evidence="6 7" id="KW-0472">Membrane</keyword>
<proteinExistence type="inferred from homology"/>